<feature type="region of interest" description="Disordered" evidence="1">
    <location>
        <begin position="456"/>
        <end position="479"/>
    </location>
</feature>
<gene>
    <name evidence="3" type="ORF">HNR61_001691</name>
</gene>
<name>A0A7W3LL49_ACTNM</name>
<sequence>MTLHEVPRLPPLPPAFTASWPRCPAPDGCAGRVVEPYPACVAHLRPREFRRFVAELGPGSDLDLRGVVVTPALLETLLTAVTGAERRPRLGRLRCEEARLPEAVTWRGARFERDCSFDGAYLAAGTSFPDVVFGGHVSFQRARFGGDTSFHGALFRRYATFDEAVFGGDALFGETRWDADASFARVVFLGAAAFDRARFGRDVITTGARFEDAASFRRVRVGRNARCDRARFRRGLWLGPMVAGGLISLADAQARGGVSVQAAARRVAFDGATVRGGADLRLRHAELTLENARFEGRASVRTADQPFAGLSEPPDWPAPVRVLTLRGAAADRLELADLDLSRCRLLGGDRPEGLVLTGPCAFATLPAQWGAALSEGGLASLYGRIAHATGDDALARELRHHAREARGSRPGRLRRWLFHVSWLACGHALRTGRTLLWITIVAIVVCALTAVRHQHPAASRTAPAPERRTAPPASYPSHP</sequence>
<accession>A0A7W3LL49</accession>
<keyword evidence="2" id="KW-0812">Transmembrane</keyword>
<feature type="transmembrane region" description="Helical" evidence="2">
    <location>
        <begin position="434"/>
        <end position="451"/>
    </location>
</feature>
<dbReference type="Pfam" id="PF13576">
    <property type="entry name" value="Pentapeptide_3"/>
    <property type="match status" value="1"/>
</dbReference>
<evidence type="ECO:0000313" key="3">
    <source>
        <dbReference type="EMBL" id="MBA8950078.1"/>
    </source>
</evidence>
<dbReference type="AlphaFoldDB" id="A0A7W3LL49"/>
<dbReference type="RefSeq" id="WP_182842550.1">
    <property type="nucleotide sequence ID" value="NZ_BAAALP010000031.1"/>
</dbReference>
<dbReference type="InterPro" id="IPR001646">
    <property type="entry name" value="5peptide_repeat"/>
</dbReference>
<evidence type="ECO:0000256" key="1">
    <source>
        <dbReference type="SAM" id="MobiDB-lite"/>
    </source>
</evidence>
<organism evidence="3 4">
    <name type="scientific">Actinomadura namibiensis</name>
    <dbReference type="NCBI Taxonomy" id="182080"/>
    <lineage>
        <taxon>Bacteria</taxon>
        <taxon>Bacillati</taxon>
        <taxon>Actinomycetota</taxon>
        <taxon>Actinomycetes</taxon>
        <taxon>Streptosporangiales</taxon>
        <taxon>Thermomonosporaceae</taxon>
        <taxon>Actinomadura</taxon>
    </lineage>
</organism>
<dbReference type="Proteomes" id="UP000572680">
    <property type="component" value="Unassembled WGS sequence"/>
</dbReference>
<evidence type="ECO:0000313" key="4">
    <source>
        <dbReference type="Proteomes" id="UP000572680"/>
    </source>
</evidence>
<protein>
    <recommendedName>
        <fullName evidence="5">Pentapeptide repeat-containing protein</fullName>
    </recommendedName>
</protein>
<reference evidence="3 4" key="1">
    <citation type="submission" date="2020-08" db="EMBL/GenBank/DDBJ databases">
        <title>Genomic Encyclopedia of Type Strains, Phase IV (KMG-IV): sequencing the most valuable type-strain genomes for metagenomic binning, comparative biology and taxonomic classification.</title>
        <authorList>
            <person name="Goeker M."/>
        </authorList>
    </citation>
    <scope>NUCLEOTIDE SEQUENCE [LARGE SCALE GENOMIC DNA]</scope>
    <source>
        <strain evidence="3 4">DSM 44197</strain>
    </source>
</reference>
<proteinExistence type="predicted"/>
<dbReference type="EMBL" id="JACJIA010000002">
    <property type="protein sequence ID" value="MBA8950078.1"/>
    <property type="molecule type" value="Genomic_DNA"/>
</dbReference>
<keyword evidence="4" id="KW-1185">Reference proteome</keyword>
<evidence type="ECO:0000256" key="2">
    <source>
        <dbReference type="SAM" id="Phobius"/>
    </source>
</evidence>
<keyword evidence="2" id="KW-0472">Membrane</keyword>
<keyword evidence="2" id="KW-1133">Transmembrane helix</keyword>
<comment type="caution">
    <text evidence="3">The sequence shown here is derived from an EMBL/GenBank/DDBJ whole genome shotgun (WGS) entry which is preliminary data.</text>
</comment>
<evidence type="ECO:0008006" key="5">
    <source>
        <dbReference type="Google" id="ProtNLM"/>
    </source>
</evidence>